<dbReference type="Proteomes" id="UP001428817">
    <property type="component" value="Unassembled WGS sequence"/>
</dbReference>
<proteinExistence type="predicted"/>
<evidence type="ECO:0000313" key="3">
    <source>
        <dbReference type="Proteomes" id="UP001428817"/>
    </source>
</evidence>
<protein>
    <submittedName>
        <fullName evidence="2">Uncharacterized protein</fullName>
    </submittedName>
</protein>
<dbReference type="EMBL" id="BAABJP010000004">
    <property type="protein sequence ID" value="GAA5148262.1"/>
    <property type="molecule type" value="Genomic_DNA"/>
</dbReference>
<comment type="caution">
    <text evidence="2">The sequence shown here is derived from an EMBL/GenBank/DDBJ whole genome shotgun (WGS) entry which is preliminary data.</text>
</comment>
<sequence length="64" mass="6879">MHQRTELVRLDMRLRLHLLDWAAGPPPARRRFGAGSGSKEGLDGGGPAALPRFVATGRRPGYGA</sequence>
<evidence type="ECO:0000313" key="2">
    <source>
        <dbReference type="EMBL" id="GAA5148262.1"/>
    </source>
</evidence>
<feature type="compositionally biased region" description="Gly residues" evidence="1">
    <location>
        <begin position="34"/>
        <end position="47"/>
    </location>
</feature>
<organism evidence="2 3">
    <name type="scientific">Pseudonocardia eucalypti</name>
    <dbReference type="NCBI Taxonomy" id="648755"/>
    <lineage>
        <taxon>Bacteria</taxon>
        <taxon>Bacillati</taxon>
        <taxon>Actinomycetota</taxon>
        <taxon>Actinomycetes</taxon>
        <taxon>Pseudonocardiales</taxon>
        <taxon>Pseudonocardiaceae</taxon>
        <taxon>Pseudonocardia</taxon>
    </lineage>
</organism>
<evidence type="ECO:0000256" key="1">
    <source>
        <dbReference type="SAM" id="MobiDB-lite"/>
    </source>
</evidence>
<name>A0ABP9PMP0_9PSEU</name>
<feature type="region of interest" description="Disordered" evidence="1">
    <location>
        <begin position="23"/>
        <end position="64"/>
    </location>
</feature>
<reference evidence="3" key="1">
    <citation type="journal article" date="2019" name="Int. J. Syst. Evol. Microbiol.">
        <title>The Global Catalogue of Microorganisms (GCM) 10K type strain sequencing project: providing services to taxonomists for standard genome sequencing and annotation.</title>
        <authorList>
            <consortium name="The Broad Institute Genomics Platform"/>
            <consortium name="The Broad Institute Genome Sequencing Center for Infectious Disease"/>
            <person name="Wu L."/>
            <person name="Ma J."/>
        </authorList>
    </citation>
    <scope>NUCLEOTIDE SEQUENCE [LARGE SCALE GENOMIC DNA]</scope>
    <source>
        <strain evidence="3">JCM 18303</strain>
    </source>
</reference>
<accession>A0ABP9PMP0</accession>
<gene>
    <name evidence="2" type="ORF">GCM10023321_10270</name>
</gene>
<keyword evidence="3" id="KW-1185">Reference proteome</keyword>